<reference evidence="2" key="1">
    <citation type="journal article" date="2013" name="J. Plant Res.">
        <title>Effect of fungi and light on seed germination of three Opuntia species from semiarid lands of central Mexico.</title>
        <authorList>
            <person name="Delgado-Sanchez P."/>
            <person name="Jimenez-Bremont J.F."/>
            <person name="Guerrero-Gonzalez Mde L."/>
            <person name="Flores J."/>
        </authorList>
    </citation>
    <scope>NUCLEOTIDE SEQUENCE</scope>
    <source>
        <tissue evidence="2">Cladode</tissue>
    </source>
</reference>
<dbReference type="GO" id="GO:0003735">
    <property type="term" value="F:structural constituent of ribosome"/>
    <property type="evidence" value="ECO:0007669"/>
    <property type="project" value="InterPro"/>
</dbReference>
<dbReference type="GO" id="GO:0005840">
    <property type="term" value="C:ribosome"/>
    <property type="evidence" value="ECO:0007669"/>
    <property type="project" value="InterPro"/>
</dbReference>
<comment type="similarity">
    <text evidence="1">Belongs to the bacterial ribosomal protein bS6 family.</text>
</comment>
<dbReference type="InterPro" id="IPR014717">
    <property type="entry name" value="Transl_elong_EF1B/ribsomal_bS6"/>
</dbReference>
<dbReference type="InterPro" id="IPR020814">
    <property type="entry name" value="Ribosomal_S6_plastid/chlpt"/>
</dbReference>
<accession>A0A7C9D910</accession>
<evidence type="ECO:0000256" key="1">
    <source>
        <dbReference type="ARBA" id="ARBA00009512"/>
    </source>
</evidence>
<dbReference type="InterPro" id="IPR035980">
    <property type="entry name" value="Ribosomal_bS6_sf"/>
</dbReference>
<dbReference type="EMBL" id="GISG01092212">
    <property type="protein sequence ID" value="MBA4634723.1"/>
    <property type="molecule type" value="Transcribed_RNA"/>
</dbReference>
<sequence>MATFSLPSTLPVSSPTSHLVKSKAKPETSFLSLPTTVCLSHSRSRFHPKPKPAQSHPARGLSVRAMTLDFSDSLFEGGFEDLDDGPPSLPGLNLGLIEDKPDIQCPPGLRQYETMAVLRPDMTEDERVGVIQKYEELLVAGGAMYVEVYNRGLIPLAYDIETKNKDGERCIYSDGIFVLFTYFTKPESIAPLEEALKRDDNVIRSSTFRVRKRKF</sequence>
<dbReference type="Pfam" id="PF01250">
    <property type="entry name" value="Ribosomal_S6"/>
    <property type="match status" value="1"/>
</dbReference>
<reference evidence="2" key="2">
    <citation type="submission" date="2020-07" db="EMBL/GenBank/DDBJ databases">
        <authorList>
            <person name="Vera ALvarez R."/>
            <person name="Arias-Moreno D.M."/>
            <person name="Jimenez-Jacinto V."/>
            <person name="Jimenez-Bremont J.F."/>
            <person name="Swaminathan K."/>
            <person name="Moose S.P."/>
            <person name="Guerrero-Gonzalez M.L."/>
            <person name="Marino-Ramirez L."/>
            <person name="Landsman D."/>
            <person name="Rodriguez-Kessler M."/>
            <person name="Delgado-Sanchez P."/>
        </authorList>
    </citation>
    <scope>NUCLEOTIDE SEQUENCE</scope>
    <source>
        <tissue evidence="2">Cladode</tissue>
    </source>
</reference>
<name>A0A7C9D910_OPUST</name>
<proteinExistence type="inferred from homology"/>
<dbReference type="SUPFAM" id="SSF54995">
    <property type="entry name" value="Ribosomal protein S6"/>
    <property type="match status" value="1"/>
</dbReference>
<dbReference type="Gene3D" id="3.30.70.60">
    <property type="match status" value="1"/>
</dbReference>
<evidence type="ECO:0000313" key="2">
    <source>
        <dbReference type="EMBL" id="MBA4634723.1"/>
    </source>
</evidence>
<dbReference type="CDD" id="cd15487">
    <property type="entry name" value="bS6_chloro_cyano"/>
    <property type="match status" value="1"/>
</dbReference>
<dbReference type="InterPro" id="IPR000529">
    <property type="entry name" value="Ribosomal_bS6"/>
</dbReference>
<protein>
    <recommendedName>
        <fullName evidence="3">30S ribosomal protein S6 alpha, chloroplastic</fullName>
    </recommendedName>
</protein>
<dbReference type="GO" id="GO:0070181">
    <property type="term" value="F:small ribosomal subunit rRNA binding"/>
    <property type="evidence" value="ECO:0007669"/>
    <property type="project" value="TreeGrafter"/>
</dbReference>
<evidence type="ECO:0008006" key="3">
    <source>
        <dbReference type="Google" id="ProtNLM"/>
    </source>
</evidence>
<dbReference type="AlphaFoldDB" id="A0A7C9D910"/>
<dbReference type="HAMAP" id="MF_00360">
    <property type="entry name" value="Ribosomal_bS6"/>
    <property type="match status" value="1"/>
</dbReference>
<dbReference type="GO" id="GO:0006412">
    <property type="term" value="P:translation"/>
    <property type="evidence" value="ECO:0007669"/>
    <property type="project" value="InterPro"/>
</dbReference>
<dbReference type="PANTHER" id="PTHR21011">
    <property type="entry name" value="MITOCHONDRIAL 28S RIBOSOMAL PROTEIN S6"/>
    <property type="match status" value="1"/>
</dbReference>
<organism evidence="2">
    <name type="scientific">Opuntia streptacantha</name>
    <name type="common">Prickly pear cactus</name>
    <name type="synonym">Opuntia cardona</name>
    <dbReference type="NCBI Taxonomy" id="393608"/>
    <lineage>
        <taxon>Eukaryota</taxon>
        <taxon>Viridiplantae</taxon>
        <taxon>Streptophyta</taxon>
        <taxon>Embryophyta</taxon>
        <taxon>Tracheophyta</taxon>
        <taxon>Spermatophyta</taxon>
        <taxon>Magnoliopsida</taxon>
        <taxon>eudicotyledons</taxon>
        <taxon>Gunneridae</taxon>
        <taxon>Pentapetalae</taxon>
        <taxon>Caryophyllales</taxon>
        <taxon>Cactineae</taxon>
        <taxon>Cactaceae</taxon>
        <taxon>Opuntioideae</taxon>
        <taxon>Opuntia</taxon>
    </lineage>
</organism>
<dbReference type="PANTHER" id="PTHR21011:SF16">
    <property type="entry name" value="SMALL RIBOSOMAL SUBUNIT PROTEIN BS6C ALPHA"/>
    <property type="match status" value="1"/>
</dbReference>